<feature type="transmembrane region" description="Helical" evidence="2">
    <location>
        <begin position="183"/>
        <end position="204"/>
    </location>
</feature>
<feature type="transmembrane region" description="Helical" evidence="2">
    <location>
        <begin position="317"/>
        <end position="339"/>
    </location>
</feature>
<feature type="transmembrane region" description="Helical" evidence="2">
    <location>
        <begin position="50"/>
        <end position="70"/>
    </location>
</feature>
<dbReference type="Proteomes" id="UP001142372">
    <property type="component" value="Unassembled WGS sequence"/>
</dbReference>
<evidence type="ECO:0000259" key="3">
    <source>
        <dbReference type="Pfam" id="PF02517"/>
    </source>
</evidence>
<reference evidence="4" key="2">
    <citation type="submission" date="2023-01" db="EMBL/GenBank/DDBJ databases">
        <authorList>
            <person name="Sun Q."/>
            <person name="Evtushenko L."/>
        </authorList>
    </citation>
    <scope>NUCLEOTIDE SEQUENCE</scope>
    <source>
        <strain evidence="4">VKM Ac-1401</strain>
    </source>
</reference>
<dbReference type="GO" id="GO:0080120">
    <property type="term" value="P:CAAX-box protein maturation"/>
    <property type="evidence" value="ECO:0007669"/>
    <property type="project" value="UniProtKB-ARBA"/>
</dbReference>
<evidence type="ECO:0000256" key="2">
    <source>
        <dbReference type="SAM" id="Phobius"/>
    </source>
</evidence>
<reference evidence="4" key="1">
    <citation type="journal article" date="2014" name="Int. J. Syst. Evol. Microbiol.">
        <title>Complete genome sequence of Corynebacterium casei LMG S-19264T (=DSM 44701T), isolated from a smear-ripened cheese.</title>
        <authorList>
            <consortium name="US DOE Joint Genome Institute (JGI-PGF)"/>
            <person name="Walter F."/>
            <person name="Albersmeier A."/>
            <person name="Kalinowski J."/>
            <person name="Ruckert C."/>
        </authorList>
    </citation>
    <scope>NUCLEOTIDE SEQUENCE</scope>
    <source>
        <strain evidence="4">VKM Ac-1401</strain>
    </source>
</reference>
<keyword evidence="2" id="KW-0472">Membrane</keyword>
<dbReference type="Pfam" id="PF02517">
    <property type="entry name" value="Rce1-like"/>
    <property type="match status" value="1"/>
</dbReference>
<keyword evidence="2" id="KW-0812">Transmembrane</keyword>
<dbReference type="PANTHER" id="PTHR35797">
    <property type="entry name" value="PROTEASE-RELATED"/>
    <property type="match status" value="1"/>
</dbReference>
<evidence type="ECO:0000313" key="5">
    <source>
        <dbReference type="Proteomes" id="UP001142372"/>
    </source>
</evidence>
<feature type="transmembrane region" description="Helical" evidence="2">
    <location>
        <begin position="82"/>
        <end position="102"/>
    </location>
</feature>
<comment type="caution">
    <text evidence="4">The sequence shown here is derived from an EMBL/GenBank/DDBJ whole genome shotgun (WGS) entry which is preliminary data.</text>
</comment>
<dbReference type="EMBL" id="BSEN01000001">
    <property type="protein sequence ID" value="GLJ74837.1"/>
    <property type="molecule type" value="Genomic_DNA"/>
</dbReference>
<dbReference type="GO" id="GO:0004175">
    <property type="term" value="F:endopeptidase activity"/>
    <property type="evidence" value="ECO:0007669"/>
    <property type="project" value="UniProtKB-ARBA"/>
</dbReference>
<name>A0A9W6LYQ2_9MICO</name>
<feature type="region of interest" description="Disordered" evidence="1">
    <location>
        <begin position="1"/>
        <end position="44"/>
    </location>
</feature>
<dbReference type="InterPro" id="IPR003675">
    <property type="entry name" value="Rce1/LyrA-like_dom"/>
</dbReference>
<feature type="transmembrane region" description="Helical" evidence="2">
    <location>
        <begin position="225"/>
        <end position="249"/>
    </location>
</feature>
<protein>
    <submittedName>
        <fullName evidence="4">Abortive infection protein</fullName>
    </submittedName>
</protein>
<proteinExistence type="predicted"/>
<evidence type="ECO:0000256" key="1">
    <source>
        <dbReference type="SAM" id="MobiDB-lite"/>
    </source>
</evidence>
<feature type="transmembrane region" description="Helical" evidence="2">
    <location>
        <begin position="255"/>
        <end position="275"/>
    </location>
</feature>
<gene>
    <name evidence="4" type="ORF">GCM10017584_04100</name>
</gene>
<feature type="domain" description="CAAX prenyl protease 2/Lysostaphin resistance protein A-like" evidence="3">
    <location>
        <begin position="195"/>
        <end position="294"/>
    </location>
</feature>
<feature type="transmembrane region" description="Helical" evidence="2">
    <location>
        <begin position="122"/>
        <end position="153"/>
    </location>
</feature>
<dbReference type="AlphaFoldDB" id="A0A9W6LYQ2"/>
<accession>A0A9W6LYQ2</accession>
<dbReference type="InterPro" id="IPR042150">
    <property type="entry name" value="MmRce1-like"/>
</dbReference>
<organism evidence="4 5">
    <name type="scientific">Leifsonia poae</name>
    <dbReference type="NCBI Taxonomy" id="110933"/>
    <lineage>
        <taxon>Bacteria</taxon>
        <taxon>Bacillati</taxon>
        <taxon>Actinomycetota</taxon>
        <taxon>Actinomycetes</taxon>
        <taxon>Micrococcales</taxon>
        <taxon>Microbacteriaceae</taxon>
        <taxon>Leifsonia</taxon>
    </lineage>
</organism>
<keyword evidence="5" id="KW-1185">Reference proteome</keyword>
<evidence type="ECO:0000313" key="4">
    <source>
        <dbReference type="EMBL" id="GLJ74837.1"/>
    </source>
</evidence>
<feature type="transmembrane region" description="Helical" evidence="2">
    <location>
        <begin position="282"/>
        <end position="305"/>
    </location>
</feature>
<sequence>MAHAGGEPAVGGPTAEEPTVDEPTVGESARTDAQPASAPSNRPQRVPWPAVAAFVVISFGLAWLAVLPLWMNGGLRNPLAGILLPVMMFTPLIAALLVVFFVQKPRPHRIPEYLGLWPLRPVWRVVGLSLAGLFGSVLLVFAGVFLAAALGIVRLDLVHFSGFAALIDEQLAAQGAGSLPLPIGVLVLVQLAAIPVGAIVNGFVTVGEELGWRGWLLPSLRPLGTWPALVVTGVIWGLWHSPVILLGYNFGQPDLLGVALMVGGCTLYGILIGWLRLRSGSVWPAVFAHGAYNAAAGAAVLLTAAGSTAPASALNPLGWVTWIVMALVILVLALSGQFAKQPALERRTRRTS</sequence>
<dbReference type="PANTHER" id="PTHR35797:SF1">
    <property type="entry name" value="PROTEASE"/>
    <property type="match status" value="1"/>
</dbReference>
<keyword evidence="2" id="KW-1133">Transmembrane helix</keyword>